<reference evidence="2" key="1">
    <citation type="journal article" date="2012" name="MBio">
        <title>Comparative genome analysis of Trichophyton rubrum and related dermatophytes reveals candidate genes involved in infection.</title>
        <authorList>
            <person name="Martinez D.A."/>
            <person name="Oliver B.G."/>
            <person name="Graeser Y."/>
            <person name="Goldberg J.M."/>
            <person name="Li W."/>
            <person name="Martinez-Rossi N.M."/>
            <person name="Monod M."/>
            <person name="Shelest E."/>
            <person name="Barton R.C."/>
            <person name="Birch E."/>
            <person name="Brakhage A.A."/>
            <person name="Chen Z."/>
            <person name="Gurr S.J."/>
            <person name="Heiman D."/>
            <person name="Heitman J."/>
            <person name="Kosti I."/>
            <person name="Rossi A."/>
            <person name="Saif S."/>
            <person name="Samalova M."/>
            <person name="Saunders C.W."/>
            <person name="Shea T."/>
            <person name="Summerbell R.C."/>
            <person name="Xu J."/>
            <person name="Young S."/>
            <person name="Zeng Q."/>
            <person name="Birren B.W."/>
            <person name="Cuomo C.A."/>
            <person name="White T.C."/>
        </authorList>
    </citation>
    <scope>NUCLEOTIDE SEQUENCE [LARGE SCALE GENOMIC DNA]</scope>
    <source>
        <strain evidence="2">ATCC MYA-4605 / CBS 113480</strain>
    </source>
</reference>
<protein>
    <submittedName>
        <fullName evidence="1">Uncharacterized protein</fullName>
    </submittedName>
</protein>
<sequence length="125" mass="14066">MSIGLPPLVLYEGLDRYLNNWMYVHAGRVFNSENIDPSDSSHPFIVILRDVLSRCQVLWLRDIMPPAGTYIIMAPGIKSPYLLLPASTRFLVQKYLPVILQDEELVLPWNVCVPKAGIRATQAGS</sequence>
<dbReference type="VEuPathDB" id="FungiDB:MCYG_00173"/>
<proteinExistence type="predicted"/>
<gene>
    <name evidence="1" type="ORF">MCYG_00173</name>
</gene>
<evidence type="ECO:0000313" key="2">
    <source>
        <dbReference type="Proteomes" id="UP000002035"/>
    </source>
</evidence>
<evidence type="ECO:0000313" key="1">
    <source>
        <dbReference type="EMBL" id="EEQ27285.1"/>
    </source>
</evidence>
<accession>C5FBV1</accession>
<dbReference type="EMBL" id="DS995701">
    <property type="protein sequence ID" value="EEQ27285.1"/>
    <property type="molecule type" value="Genomic_DNA"/>
</dbReference>
<dbReference type="RefSeq" id="XP_002850069.1">
    <property type="nucleotide sequence ID" value="XM_002850023.1"/>
</dbReference>
<dbReference type="HOGENOM" id="CLU_1992099_0_0_1"/>
<organism evidence="1 2">
    <name type="scientific">Arthroderma otae (strain ATCC MYA-4605 / CBS 113480)</name>
    <name type="common">Microsporum canis</name>
    <dbReference type="NCBI Taxonomy" id="554155"/>
    <lineage>
        <taxon>Eukaryota</taxon>
        <taxon>Fungi</taxon>
        <taxon>Dikarya</taxon>
        <taxon>Ascomycota</taxon>
        <taxon>Pezizomycotina</taxon>
        <taxon>Eurotiomycetes</taxon>
        <taxon>Eurotiomycetidae</taxon>
        <taxon>Onygenales</taxon>
        <taxon>Arthrodermataceae</taxon>
        <taxon>Microsporum</taxon>
    </lineage>
</organism>
<dbReference type="AlphaFoldDB" id="C5FBV1"/>
<keyword evidence="2" id="KW-1185">Reference proteome</keyword>
<name>C5FBV1_ARTOC</name>
<dbReference type="GeneID" id="9230199"/>
<dbReference type="Proteomes" id="UP000002035">
    <property type="component" value="Unassembled WGS sequence"/>
</dbReference>